<dbReference type="InterPro" id="IPR029069">
    <property type="entry name" value="HotDog_dom_sf"/>
</dbReference>
<dbReference type="InterPro" id="IPR050563">
    <property type="entry name" value="4-hydroxybenzoyl-CoA_TE"/>
</dbReference>
<accession>A0ABY7N3L9</accession>
<dbReference type="EMBL" id="CP096916">
    <property type="protein sequence ID" value="WBM38722.1"/>
    <property type="molecule type" value="Genomic_DNA"/>
</dbReference>
<gene>
    <name evidence="2" type="ORF">M2J83_02475</name>
</gene>
<name>A0ABY7N3L9_ALCFA</name>
<dbReference type="Pfam" id="PF13279">
    <property type="entry name" value="4HBT_2"/>
    <property type="match status" value="1"/>
</dbReference>
<keyword evidence="1" id="KW-0378">Hydrolase</keyword>
<dbReference type="SUPFAM" id="SSF54637">
    <property type="entry name" value="Thioesterase/thiol ester dehydrase-isomerase"/>
    <property type="match status" value="1"/>
</dbReference>
<dbReference type="Gene3D" id="3.10.129.10">
    <property type="entry name" value="Hotdog Thioesterase"/>
    <property type="match status" value="1"/>
</dbReference>
<dbReference type="CDD" id="cd00586">
    <property type="entry name" value="4HBT"/>
    <property type="match status" value="1"/>
</dbReference>
<proteinExistence type="predicted"/>
<keyword evidence="3" id="KW-1185">Reference proteome</keyword>
<evidence type="ECO:0000256" key="1">
    <source>
        <dbReference type="ARBA" id="ARBA00022801"/>
    </source>
</evidence>
<evidence type="ECO:0000313" key="2">
    <source>
        <dbReference type="EMBL" id="WBM38722.1"/>
    </source>
</evidence>
<reference evidence="2 3" key="1">
    <citation type="submission" date="2022-05" db="EMBL/GenBank/DDBJ databases">
        <title>Complete sequence of strain NY11312.</title>
        <authorList>
            <person name="Zhou D."/>
        </authorList>
    </citation>
    <scope>NUCLEOTIDE SEQUENCE [LARGE SCALE GENOMIC DNA]</scope>
    <source>
        <strain evidence="2 3">NY11312</strain>
    </source>
</reference>
<protein>
    <submittedName>
        <fullName evidence="2">Thioesterase family protein</fullName>
    </submittedName>
</protein>
<sequence>MSATMTPLEYVLHQRPLVVRRRVRWGECDPAGVVYTATFSDYVIAAAELFYGELFGTTPQQGKSEHGFGTPTRALSFDFLRSLRPDEEFDMAVHVLEVRTRTYVLQIVATTPQGEPVFTAQLTPVCVQRPERQSIPVPESFREALLAYQRECNDSFSRPLNKAAS</sequence>
<evidence type="ECO:0000313" key="3">
    <source>
        <dbReference type="Proteomes" id="UP001211866"/>
    </source>
</evidence>
<organism evidence="2 3">
    <name type="scientific">Alcaligenes faecalis</name>
    <dbReference type="NCBI Taxonomy" id="511"/>
    <lineage>
        <taxon>Bacteria</taxon>
        <taxon>Pseudomonadati</taxon>
        <taxon>Pseudomonadota</taxon>
        <taxon>Betaproteobacteria</taxon>
        <taxon>Burkholderiales</taxon>
        <taxon>Alcaligenaceae</taxon>
        <taxon>Alcaligenes</taxon>
    </lineage>
</organism>
<dbReference type="PANTHER" id="PTHR31793">
    <property type="entry name" value="4-HYDROXYBENZOYL-COA THIOESTERASE FAMILY MEMBER"/>
    <property type="match status" value="1"/>
</dbReference>
<dbReference type="Proteomes" id="UP001211866">
    <property type="component" value="Chromosome"/>
</dbReference>
<dbReference type="PANTHER" id="PTHR31793:SF37">
    <property type="entry name" value="ACYL-COA THIOESTER HYDROLASE YBGC"/>
    <property type="match status" value="1"/>
</dbReference>